<dbReference type="InterPro" id="IPR050951">
    <property type="entry name" value="Retrovirus_Pol_polyprotein"/>
</dbReference>
<dbReference type="InterPro" id="IPR012337">
    <property type="entry name" value="RNaseH-like_sf"/>
</dbReference>
<evidence type="ECO:0000256" key="3">
    <source>
        <dbReference type="SAM" id="MobiDB-lite"/>
    </source>
</evidence>
<feature type="domain" description="Integrase catalytic" evidence="4">
    <location>
        <begin position="666"/>
        <end position="788"/>
    </location>
</feature>
<dbReference type="CDD" id="cd01647">
    <property type="entry name" value="RT_LTR"/>
    <property type="match status" value="1"/>
</dbReference>
<keyword evidence="2" id="KW-0511">Multifunctional enzyme</keyword>
<dbReference type="FunFam" id="3.30.420.10:FF:000063">
    <property type="entry name" value="Retrovirus-related Pol polyprotein from transposon 297-like Protein"/>
    <property type="match status" value="1"/>
</dbReference>
<dbReference type="FunFam" id="1.10.340.70:FF:000003">
    <property type="entry name" value="Protein CBG25708"/>
    <property type="match status" value="1"/>
</dbReference>
<dbReference type="InterPro" id="IPR043128">
    <property type="entry name" value="Rev_trsase/Diguanyl_cyclase"/>
</dbReference>
<dbReference type="InterPro" id="IPR043502">
    <property type="entry name" value="DNA/RNA_pol_sf"/>
</dbReference>
<dbReference type="PANTHER" id="PTHR37984">
    <property type="entry name" value="PROTEIN CBG26694"/>
    <property type="match status" value="1"/>
</dbReference>
<dbReference type="Pfam" id="PF17921">
    <property type="entry name" value="Integrase_H2C2"/>
    <property type="match status" value="1"/>
</dbReference>
<dbReference type="EMBL" id="CAKOGL010000036">
    <property type="protein sequence ID" value="CAH2108779.1"/>
    <property type="molecule type" value="Genomic_DNA"/>
</dbReference>
<dbReference type="AlphaFoldDB" id="A0AAU9VC44"/>
<accession>A0AAU9VC44</accession>
<feature type="compositionally biased region" description="Polar residues" evidence="3">
    <location>
        <begin position="924"/>
        <end position="958"/>
    </location>
</feature>
<dbReference type="Gene3D" id="3.30.420.10">
    <property type="entry name" value="Ribonuclease H-like superfamily/Ribonuclease H"/>
    <property type="match status" value="1"/>
</dbReference>
<dbReference type="InterPro" id="IPR041577">
    <property type="entry name" value="RT_RNaseH_2"/>
</dbReference>
<proteinExistence type="predicted"/>
<dbReference type="GO" id="GO:0015074">
    <property type="term" value="P:DNA integration"/>
    <property type="evidence" value="ECO:0007669"/>
    <property type="project" value="InterPro"/>
</dbReference>
<dbReference type="CDD" id="cd09274">
    <property type="entry name" value="RNase_HI_RT_Ty3"/>
    <property type="match status" value="1"/>
</dbReference>
<organism evidence="5 6">
    <name type="scientific">Euphydryas editha</name>
    <name type="common">Edith's checkerspot</name>
    <dbReference type="NCBI Taxonomy" id="104508"/>
    <lineage>
        <taxon>Eukaryota</taxon>
        <taxon>Metazoa</taxon>
        <taxon>Ecdysozoa</taxon>
        <taxon>Arthropoda</taxon>
        <taxon>Hexapoda</taxon>
        <taxon>Insecta</taxon>
        <taxon>Pterygota</taxon>
        <taxon>Neoptera</taxon>
        <taxon>Endopterygota</taxon>
        <taxon>Lepidoptera</taxon>
        <taxon>Glossata</taxon>
        <taxon>Ditrysia</taxon>
        <taxon>Papilionoidea</taxon>
        <taxon>Nymphalidae</taxon>
        <taxon>Nymphalinae</taxon>
        <taxon>Euphydryas</taxon>
    </lineage>
</organism>
<dbReference type="GO" id="GO:0042575">
    <property type="term" value="C:DNA polymerase complex"/>
    <property type="evidence" value="ECO:0007669"/>
    <property type="project" value="UniProtKB-ARBA"/>
</dbReference>
<dbReference type="Pfam" id="PF17919">
    <property type="entry name" value="RT_RNaseH_2"/>
    <property type="match status" value="1"/>
</dbReference>
<dbReference type="GO" id="GO:0003964">
    <property type="term" value="F:RNA-directed DNA polymerase activity"/>
    <property type="evidence" value="ECO:0007669"/>
    <property type="project" value="UniProtKB-EC"/>
</dbReference>
<dbReference type="Pfam" id="PF00665">
    <property type="entry name" value="rve"/>
    <property type="match status" value="1"/>
</dbReference>
<dbReference type="FunFam" id="3.30.70.270:FF:000026">
    <property type="entry name" value="Transposon Ty3-G Gag-Pol polyprotein"/>
    <property type="match status" value="1"/>
</dbReference>
<evidence type="ECO:0000256" key="2">
    <source>
        <dbReference type="ARBA" id="ARBA00023268"/>
    </source>
</evidence>
<dbReference type="SUPFAM" id="SSF56672">
    <property type="entry name" value="DNA/RNA polymerases"/>
    <property type="match status" value="1"/>
</dbReference>
<dbReference type="InterPro" id="IPR036397">
    <property type="entry name" value="RNaseH_sf"/>
</dbReference>
<protein>
    <recommendedName>
        <fullName evidence="1">RNA-directed DNA polymerase</fullName>
        <ecNumber evidence="1">2.7.7.49</ecNumber>
    </recommendedName>
</protein>
<dbReference type="PROSITE" id="PS50994">
    <property type="entry name" value="INTEGRASE"/>
    <property type="match status" value="1"/>
</dbReference>
<dbReference type="SUPFAM" id="SSF53098">
    <property type="entry name" value="Ribonuclease H-like"/>
    <property type="match status" value="1"/>
</dbReference>
<dbReference type="PANTHER" id="PTHR37984:SF5">
    <property type="entry name" value="PROTEIN NYNRIN-LIKE"/>
    <property type="match status" value="1"/>
</dbReference>
<reference evidence="5" key="1">
    <citation type="submission" date="2022-03" db="EMBL/GenBank/DDBJ databases">
        <authorList>
            <person name="Tunstrom K."/>
        </authorList>
    </citation>
    <scope>NUCLEOTIDE SEQUENCE</scope>
</reference>
<dbReference type="Gene3D" id="3.30.70.270">
    <property type="match status" value="2"/>
</dbReference>
<sequence>MSQTPAVKKTTKSTDDIMADAGQSHLIQSSLINNIEKLNIHASNMPLTWKNFATNLKIYMRANNFEKESESRKVAILLACIGSEALEIFYSFNVDIDTISFEELLKKFEEYFLPKVNISMERHKLFNRKQGQDEDIASYATDIKNISLQCGFDELRDNILKDVFSWNLNSSNNYIREKLLTNDPKTFQESLDLSKKLETLRQQAKVLQGEQSTTSQSFVGKGRYRFLRLPFGINAASEIFHSEMVKRFSDLEGVKIMIDDILIYAPDKETHDKHLENVLKRAREINIKFNKEKSVICKEEVRYLGHVFSQKGVKVDESKVKAICDIPTPSNVNELQRFLGMVNYLGPFIDNLSKKTSCLRSLLSKNTKWSWSHEHNTEYNSLKEIITKTPVLTYYNPNKDITLSVDSSKDAMGAVICHNSQPIAYASASLTPCQQSYSQIEKELLAILFGCTKFHQYIYGRQTLVETDHKPIVSLMKKPLYDIPPRLQRIMLRLQPYDLKVSYKPGKYLYIADTLSRAALSEQSLKEVDQELDLHINMLISTLSVSPEKLKEIKENSIKDEVLSKIIIYCQNGWPEHKRCVSPSVKPYFDFKHQIYVIDNIVFKDTSIIIPFNMRNYLLNLIHEGHQGINSCIRLAKGTIYWHNINKDIEKFVSQCHTCLTFRNNKSKEPLISHDYKLLAWNKVGIDLFEINNLKYLIVVDYFSKYPEIALLNSSNSSSVITHLKSIFARHGIPHIAISDNGPPFNSNELSNFMREWQIKHITSSPYHSRSNGLVERSIRTIKNILKKCYSDKKDPYLAILQYRNTPKSCGYSPAQMCMSRRLRTRIPISDCNLKPKCIDYKKMKQHIDTHKQKTSLYYNQHTKSLPSLKKGEKVYFKKQPHNTYNAWIPGIISKVGPEPRSYIISSPEGEFRRNREHIHSPKHPQSIQVPSKPSVNSHNLPLNSNPTLSSATSSQIKYSRFGRQIRKPDRFN</sequence>
<evidence type="ECO:0000313" key="5">
    <source>
        <dbReference type="EMBL" id="CAH2108779.1"/>
    </source>
</evidence>
<evidence type="ECO:0000256" key="1">
    <source>
        <dbReference type="ARBA" id="ARBA00012493"/>
    </source>
</evidence>
<evidence type="ECO:0000313" key="6">
    <source>
        <dbReference type="Proteomes" id="UP001153954"/>
    </source>
</evidence>
<evidence type="ECO:0000259" key="4">
    <source>
        <dbReference type="PROSITE" id="PS50994"/>
    </source>
</evidence>
<dbReference type="Gene3D" id="1.10.340.70">
    <property type="match status" value="1"/>
</dbReference>
<dbReference type="Pfam" id="PF00078">
    <property type="entry name" value="RVT_1"/>
    <property type="match status" value="1"/>
</dbReference>
<name>A0AAU9VC44_EUPED</name>
<dbReference type="GO" id="GO:0003676">
    <property type="term" value="F:nucleic acid binding"/>
    <property type="evidence" value="ECO:0007669"/>
    <property type="project" value="InterPro"/>
</dbReference>
<dbReference type="InterPro" id="IPR000477">
    <property type="entry name" value="RT_dom"/>
</dbReference>
<dbReference type="InterPro" id="IPR041588">
    <property type="entry name" value="Integrase_H2C2"/>
</dbReference>
<dbReference type="EC" id="2.7.7.49" evidence="1"/>
<keyword evidence="6" id="KW-1185">Reference proteome</keyword>
<feature type="region of interest" description="Disordered" evidence="3">
    <location>
        <begin position="920"/>
        <end position="973"/>
    </location>
</feature>
<gene>
    <name evidence="5" type="ORF">EEDITHA_LOCUS22685</name>
</gene>
<dbReference type="FunFam" id="3.30.70.270:FF:000003">
    <property type="entry name" value="Transposon Ty3-G Gag-Pol polyprotein"/>
    <property type="match status" value="1"/>
</dbReference>
<dbReference type="Proteomes" id="UP001153954">
    <property type="component" value="Unassembled WGS sequence"/>
</dbReference>
<comment type="caution">
    <text evidence="5">The sequence shown here is derived from an EMBL/GenBank/DDBJ whole genome shotgun (WGS) entry which is preliminary data.</text>
</comment>
<dbReference type="InterPro" id="IPR001584">
    <property type="entry name" value="Integrase_cat-core"/>
</dbReference>